<accession>A0A3L6TMI5</accession>
<evidence type="ECO:0000313" key="3">
    <source>
        <dbReference type="Proteomes" id="UP000275267"/>
    </source>
</evidence>
<reference evidence="3" key="1">
    <citation type="journal article" date="2019" name="Nat. Commun.">
        <title>The genome of broomcorn millet.</title>
        <authorList>
            <person name="Zou C."/>
            <person name="Miki D."/>
            <person name="Li D."/>
            <person name="Tang Q."/>
            <person name="Xiao L."/>
            <person name="Rajput S."/>
            <person name="Deng P."/>
            <person name="Jia W."/>
            <person name="Huang R."/>
            <person name="Zhang M."/>
            <person name="Sun Y."/>
            <person name="Hu J."/>
            <person name="Fu X."/>
            <person name="Schnable P.S."/>
            <person name="Li F."/>
            <person name="Zhang H."/>
            <person name="Feng B."/>
            <person name="Zhu X."/>
            <person name="Liu R."/>
            <person name="Schnable J.C."/>
            <person name="Zhu J.-K."/>
            <person name="Zhang H."/>
        </authorList>
    </citation>
    <scope>NUCLEOTIDE SEQUENCE [LARGE SCALE GENOMIC DNA]</scope>
</reference>
<feature type="region of interest" description="Disordered" evidence="1">
    <location>
        <begin position="55"/>
        <end position="87"/>
    </location>
</feature>
<feature type="compositionally biased region" description="Polar residues" evidence="1">
    <location>
        <begin position="63"/>
        <end position="81"/>
    </location>
</feature>
<keyword evidence="3" id="KW-1185">Reference proteome</keyword>
<gene>
    <name evidence="2" type="ORF">C2845_PM01G42390</name>
</gene>
<dbReference type="EMBL" id="PQIB02000001">
    <property type="protein sequence ID" value="RLN40094.1"/>
    <property type="molecule type" value="Genomic_DNA"/>
</dbReference>
<evidence type="ECO:0000256" key="1">
    <source>
        <dbReference type="SAM" id="MobiDB-lite"/>
    </source>
</evidence>
<comment type="caution">
    <text evidence="2">The sequence shown here is derived from an EMBL/GenBank/DDBJ whole genome shotgun (WGS) entry which is preliminary data.</text>
</comment>
<protein>
    <submittedName>
        <fullName evidence="2">Uncharacterized protein</fullName>
    </submittedName>
</protein>
<proteinExistence type="predicted"/>
<organism evidence="2 3">
    <name type="scientific">Panicum miliaceum</name>
    <name type="common">Proso millet</name>
    <name type="synonym">Broomcorn millet</name>
    <dbReference type="NCBI Taxonomy" id="4540"/>
    <lineage>
        <taxon>Eukaryota</taxon>
        <taxon>Viridiplantae</taxon>
        <taxon>Streptophyta</taxon>
        <taxon>Embryophyta</taxon>
        <taxon>Tracheophyta</taxon>
        <taxon>Spermatophyta</taxon>
        <taxon>Magnoliopsida</taxon>
        <taxon>Liliopsida</taxon>
        <taxon>Poales</taxon>
        <taxon>Poaceae</taxon>
        <taxon>PACMAD clade</taxon>
        <taxon>Panicoideae</taxon>
        <taxon>Panicodae</taxon>
        <taxon>Paniceae</taxon>
        <taxon>Panicinae</taxon>
        <taxon>Panicum</taxon>
        <taxon>Panicum sect. Panicum</taxon>
    </lineage>
</organism>
<name>A0A3L6TMI5_PANMI</name>
<evidence type="ECO:0000313" key="2">
    <source>
        <dbReference type="EMBL" id="RLN40094.1"/>
    </source>
</evidence>
<sequence>MANQCVWILTSKMGSVGLPRRAGYLRRQKPSGSIVEGILDLPPYGDGAPTMVSEQRLRERLSKQQQSAPTWQAPASGSGEHQAQPEG</sequence>
<dbReference type="Proteomes" id="UP000275267">
    <property type="component" value="Unassembled WGS sequence"/>
</dbReference>
<dbReference type="AlphaFoldDB" id="A0A3L6TMI5"/>